<accession>A0ACD3ASB5</accession>
<sequence>MSLIPTPVDPASLGVPTDESSSDLLHDSTNLIAETTVVSVIYGIMLTLFAICFYLLFKQKSRANSKRTVFYITYITIMAFFGTLYVASAAREGDEAYVKHRLFPNGPLAYAAVIYSKPSTVLGTVSWMLINFMADGVVLWRVFVLYQSSIFRWIVCLPALMYLASVGMGLATVIQSSLPNSNLFLSTTINLALPYFALSVSMTVLATSLMIGRILYHRRRFQKLFGPQSAGEYTGIMAMLVESAALYAAFCIIFIPLYATNNPLLYIFLASLAQVQIIAPLLIILRVSRGKAWSGNTHANLTSMGAKNHSETYVEKPSQITQTASLTSTKLSIQSVPRSVV</sequence>
<evidence type="ECO:0000313" key="2">
    <source>
        <dbReference type="Proteomes" id="UP000308600"/>
    </source>
</evidence>
<proteinExistence type="predicted"/>
<keyword evidence="2" id="KW-1185">Reference proteome</keyword>
<evidence type="ECO:0000313" key="1">
    <source>
        <dbReference type="EMBL" id="TFK68838.1"/>
    </source>
</evidence>
<name>A0ACD3ASB5_9AGAR</name>
<organism evidence="1 2">
    <name type="scientific">Pluteus cervinus</name>
    <dbReference type="NCBI Taxonomy" id="181527"/>
    <lineage>
        <taxon>Eukaryota</taxon>
        <taxon>Fungi</taxon>
        <taxon>Dikarya</taxon>
        <taxon>Basidiomycota</taxon>
        <taxon>Agaricomycotina</taxon>
        <taxon>Agaricomycetes</taxon>
        <taxon>Agaricomycetidae</taxon>
        <taxon>Agaricales</taxon>
        <taxon>Pluteineae</taxon>
        <taxon>Pluteaceae</taxon>
        <taxon>Pluteus</taxon>
    </lineage>
</organism>
<dbReference type="Proteomes" id="UP000308600">
    <property type="component" value="Unassembled WGS sequence"/>
</dbReference>
<gene>
    <name evidence="1" type="ORF">BDN72DRAFT_768736</name>
</gene>
<protein>
    <submittedName>
        <fullName evidence="1">Uncharacterized protein</fullName>
    </submittedName>
</protein>
<dbReference type="EMBL" id="ML208343">
    <property type="protein sequence ID" value="TFK68838.1"/>
    <property type="molecule type" value="Genomic_DNA"/>
</dbReference>
<reference evidence="1 2" key="1">
    <citation type="journal article" date="2019" name="Nat. Ecol. Evol.">
        <title>Megaphylogeny resolves global patterns of mushroom evolution.</title>
        <authorList>
            <person name="Varga T."/>
            <person name="Krizsan K."/>
            <person name="Foldi C."/>
            <person name="Dima B."/>
            <person name="Sanchez-Garcia M."/>
            <person name="Sanchez-Ramirez S."/>
            <person name="Szollosi G.J."/>
            <person name="Szarkandi J.G."/>
            <person name="Papp V."/>
            <person name="Albert L."/>
            <person name="Andreopoulos W."/>
            <person name="Angelini C."/>
            <person name="Antonin V."/>
            <person name="Barry K.W."/>
            <person name="Bougher N.L."/>
            <person name="Buchanan P."/>
            <person name="Buyck B."/>
            <person name="Bense V."/>
            <person name="Catcheside P."/>
            <person name="Chovatia M."/>
            <person name="Cooper J."/>
            <person name="Damon W."/>
            <person name="Desjardin D."/>
            <person name="Finy P."/>
            <person name="Geml J."/>
            <person name="Haridas S."/>
            <person name="Hughes K."/>
            <person name="Justo A."/>
            <person name="Karasinski D."/>
            <person name="Kautmanova I."/>
            <person name="Kiss B."/>
            <person name="Kocsube S."/>
            <person name="Kotiranta H."/>
            <person name="LaButti K.M."/>
            <person name="Lechner B.E."/>
            <person name="Liimatainen K."/>
            <person name="Lipzen A."/>
            <person name="Lukacs Z."/>
            <person name="Mihaltcheva S."/>
            <person name="Morgado L.N."/>
            <person name="Niskanen T."/>
            <person name="Noordeloos M.E."/>
            <person name="Ohm R.A."/>
            <person name="Ortiz-Santana B."/>
            <person name="Ovrebo C."/>
            <person name="Racz N."/>
            <person name="Riley R."/>
            <person name="Savchenko A."/>
            <person name="Shiryaev A."/>
            <person name="Soop K."/>
            <person name="Spirin V."/>
            <person name="Szebenyi C."/>
            <person name="Tomsovsky M."/>
            <person name="Tulloss R.E."/>
            <person name="Uehling J."/>
            <person name="Grigoriev I.V."/>
            <person name="Vagvolgyi C."/>
            <person name="Papp T."/>
            <person name="Martin F.M."/>
            <person name="Miettinen O."/>
            <person name="Hibbett D.S."/>
            <person name="Nagy L.G."/>
        </authorList>
    </citation>
    <scope>NUCLEOTIDE SEQUENCE [LARGE SCALE GENOMIC DNA]</scope>
    <source>
        <strain evidence="1 2">NL-1719</strain>
    </source>
</reference>